<dbReference type="RefSeq" id="WP_237091281.1">
    <property type="nucleotide sequence ID" value="NZ_CP116766.1"/>
</dbReference>
<protein>
    <recommendedName>
        <fullName evidence="4">Yip1 domain-containing protein</fullName>
    </recommendedName>
</protein>
<keyword evidence="1" id="KW-0472">Membrane</keyword>
<dbReference type="EMBL" id="CP116766">
    <property type="protein sequence ID" value="WCL71075.1"/>
    <property type="molecule type" value="Genomic_DNA"/>
</dbReference>
<keyword evidence="3" id="KW-1185">Reference proteome</keyword>
<evidence type="ECO:0000313" key="2">
    <source>
        <dbReference type="EMBL" id="WCL71075.1"/>
    </source>
</evidence>
<gene>
    <name evidence="2" type="ORF">PJU73_06870</name>
</gene>
<keyword evidence="1" id="KW-1133">Transmembrane helix</keyword>
<feature type="transmembrane region" description="Helical" evidence="1">
    <location>
        <begin position="86"/>
        <end position="107"/>
    </location>
</feature>
<feature type="transmembrane region" description="Helical" evidence="1">
    <location>
        <begin position="144"/>
        <end position="166"/>
    </location>
</feature>
<evidence type="ECO:0008006" key="4">
    <source>
        <dbReference type="Google" id="ProtNLM"/>
    </source>
</evidence>
<name>A0ABY7RLD4_9NEIS</name>
<keyword evidence="1" id="KW-0812">Transmembrane</keyword>
<reference evidence="2 3" key="1">
    <citation type="submission" date="2023-01" db="EMBL/GenBank/DDBJ databases">
        <authorList>
            <person name="Yang C."/>
        </authorList>
    </citation>
    <scope>NUCLEOTIDE SEQUENCE [LARGE SCALE GENOMIC DNA]</scope>
    <source>
        <strain evidence="2 3">ZJ106</strain>
    </source>
</reference>
<accession>A0ABY7RLD4</accession>
<feature type="transmembrane region" description="Helical" evidence="1">
    <location>
        <begin position="46"/>
        <end position="65"/>
    </location>
</feature>
<evidence type="ECO:0000256" key="1">
    <source>
        <dbReference type="SAM" id="Phobius"/>
    </source>
</evidence>
<organism evidence="2 3">
    <name type="scientific">Neisseria lisongii</name>
    <dbReference type="NCBI Taxonomy" id="2912188"/>
    <lineage>
        <taxon>Bacteria</taxon>
        <taxon>Pseudomonadati</taxon>
        <taxon>Pseudomonadota</taxon>
        <taxon>Betaproteobacteria</taxon>
        <taxon>Neisseriales</taxon>
        <taxon>Neisseriaceae</taxon>
        <taxon>Neisseria</taxon>
    </lineage>
</organism>
<proteinExistence type="predicted"/>
<feature type="transmembrane region" description="Helical" evidence="1">
    <location>
        <begin position="23"/>
        <end position="40"/>
    </location>
</feature>
<dbReference type="Proteomes" id="UP001221268">
    <property type="component" value="Chromosome"/>
</dbReference>
<feature type="transmembrane region" description="Helical" evidence="1">
    <location>
        <begin position="113"/>
        <end position="132"/>
    </location>
</feature>
<evidence type="ECO:0000313" key="3">
    <source>
        <dbReference type="Proteomes" id="UP001221268"/>
    </source>
</evidence>
<sequence>MLYQFFKDMLDIVRLRFRAPEEYHYPLSVTLAAVLLLGLMNAAGVGVFFVSVPVAVAAAMLMTAAKWYVLSRVMRRVLKRKNEAAVPLWGFTLASEALAAPMLVLLYEPTQAVALVCMFWQTWIFWTQFAGFMKLGRASFGRVLLGYAVYVCAVVLVVFLLLMVFLQLGWLDIEGIRQQFETMQNAG</sequence>